<proteinExistence type="predicted"/>
<protein>
    <submittedName>
        <fullName evidence="1">Uncharacterized protein</fullName>
    </submittedName>
</protein>
<dbReference type="Proteomes" id="UP000053097">
    <property type="component" value="Unassembled WGS sequence"/>
</dbReference>
<dbReference type="AlphaFoldDB" id="A0A026WA51"/>
<accession>A0A026WA51</accession>
<gene>
    <name evidence="1" type="ORF">X777_07395</name>
</gene>
<name>A0A026WA51_OOCBI</name>
<dbReference type="EMBL" id="KK107304">
    <property type="protein sequence ID" value="EZA52925.1"/>
    <property type="molecule type" value="Genomic_DNA"/>
</dbReference>
<sequence length="99" mass="11261">METGCGGLHVLLRAAANSCKGVADDYNAEYHFLTTPRYLAHLVHPSIRKRHLRAWRGCIWDNNAEKPISTPRLRRVRIDELAVYVVNVVIEKLVAVLEI</sequence>
<organism evidence="1 2">
    <name type="scientific">Ooceraea biroi</name>
    <name type="common">Clonal raider ant</name>
    <name type="synonym">Cerapachys biroi</name>
    <dbReference type="NCBI Taxonomy" id="2015173"/>
    <lineage>
        <taxon>Eukaryota</taxon>
        <taxon>Metazoa</taxon>
        <taxon>Ecdysozoa</taxon>
        <taxon>Arthropoda</taxon>
        <taxon>Hexapoda</taxon>
        <taxon>Insecta</taxon>
        <taxon>Pterygota</taxon>
        <taxon>Neoptera</taxon>
        <taxon>Endopterygota</taxon>
        <taxon>Hymenoptera</taxon>
        <taxon>Apocrita</taxon>
        <taxon>Aculeata</taxon>
        <taxon>Formicoidea</taxon>
        <taxon>Formicidae</taxon>
        <taxon>Dorylinae</taxon>
        <taxon>Ooceraea</taxon>
    </lineage>
</organism>
<evidence type="ECO:0000313" key="1">
    <source>
        <dbReference type="EMBL" id="EZA52925.1"/>
    </source>
</evidence>
<evidence type="ECO:0000313" key="2">
    <source>
        <dbReference type="Proteomes" id="UP000053097"/>
    </source>
</evidence>
<keyword evidence="2" id="KW-1185">Reference proteome</keyword>
<reference evidence="1 2" key="1">
    <citation type="journal article" date="2014" name="Curr. Biol.">
        <title>The genome of the clonal raider ant Cerapachys biroi.</title>
        <authorList>
            <person name="Oxley P.R."/>
            <person name="Ji L."/>
            <person name="Fetter-Pruneda I."/>
            <person name="McKenzie S.K."/>
            <person name="Li C."/>
            <person name="Hu H."/>
            <person name="Zhang G."/>
            <person name="Kronauer D.J."/>
        </authorList>
    </citation>
    <scope>NUCLEOTIDE SEQUENCE [LARGE SCALE GENOMIC DNA]</scope>
</reference>